<name>A0ACA9LCP4_9GLOM</name>
<evidence type="ECO:0000313" key="2">
    <source>
        <dbReference type="Proteomes" id="UP000789366"/>
    </source>
</evidence>
<dbReference type="EMBL" id="CAJVPW010002998">
    <property type="protein sequence ID" value="CAG8516618.1"/>
    <property type="molecule type" value="Genomic_DNA"/>
</dbReference>
<gene>
    <name evidence="1" type="ORF">SPELUC_LOCUS3729</name>
</gene>
<reference evidence="1" key="1">
    <citation type="submission" date="2021-06" db="EMBL/GenBank/DDBJ databases">
        <authorList>
            <person name="Kallberg Y."/>
            <person name="Tangrot J."/>
            <person name="Rosling A."/>
        </authorList>
    </citation>
    <scope>NUCLEOTIDE SEQUENCE</scope>
    <source>
        <strain evidence="1">28 12/20/2015</strain>
    </source>
</reference>
<feature type="non-terminal residue" evidence="1">
    <location>
        <position position="1"/>
    </location>
</feature>
<accession>A0ACA9LCP4</accession>
<organism evidence="1 2">
    <name type="scientific">Cetraspora pellucida</name>
    <dbReference type="NCBI Taxonomy" id="1433469"/>
    <lineage>
        <taxon>Eukaryota</taxon>
        <taxon>Fungi</taxon>
        <taxon>Fungi incertae sedis</taxon>
        <taxon>Mucoromycota</taxon>
        <taxon>Glomeromycotina</taxon>
        <taxon>Glomeromycetes</taxon>
        <taxon>Diversisporales</taxon>
        <taxon>Gigasporaceae</taxon>
        <taxon>Cetraspora</taxon>
    </lineage>
</organism>
<sequence>GGRTSQCYVPIKQQLNNDFHIYSTRPALHSQELYKPQFLPDEKFVLKIGKDTNVSGDDSLTSNIQELRKKAEELRKQEYKEILDSRESVLKELFYMISKSDKSDYMTEIDVSKVDQTKLQEFLHKHQLPENMDALKSTQPIFKTASQSDTFLTNKSQVSQTYQPNNQPNIQSQNQNDQTTQVRKQKRVSLPPVERMITRAASGAINPKSVDEILKDAERHSSIGSSVTSTSPTTATIFKLPTTKLTIPQKKQTPQRVSTVLPRNGEARPMVAASMGRGLEHNQARSFDRETLISNYSNQPLYKLLQSPKKALITENWTVAREEVENIRVLERIDQLKHNGMWSFQQIESFRDPPRNYTHWDYLLDEMSWMQKDFKKERKWKIAAAFHVSRWVKAWFQAENKADVCVNSRIPGRNTPTHQINIHESQEEASSSTTSDGEITHIKSEPDDGVQDLNDLPVNQSMPSDEVMIDVESVDDDASTRPDSNQANIKSNDSIIMPPPISPSVLLTLRQRVINLPADAFLCCLDGPDGQVYDVDSIFPDLPPYEPRPSDKDVYYDNIHCNRIIPISKHMHRRPKSGKKAARKRAIKKMRIENDCADVVDKATSSMLLFAPRQPYEQQPKIHVKAPRPDQEPSYAWYPEDDELLMSLAKQYQYNWDLIADTWNSLRGILTGYPRTPWACFNRWTQKDDMSQFDCQEWTEESNSILTPEGNDETSSSLAGLSTIPSRPKRDIPKKIPRQEIMKQRRNSNLMEAMRKSAKKRQDAVMKQGQIKKTIDQSIPFGNKVLSPIELSRIKSEHERQAQAALLEQRQAAALAYQAHVRPMIMRPQAPAGMPYNRPHVTANHIQALVMHQQRAAMAQQRMPTQPITQAAAMVQAQSIHVQHYYNQHLRAQQVQAHRAAQAMLQQSTHTPGLPSQSLPSQQLGQQSPSQPSQQPAPQSQVTQPSQQATQQ</sequence>
<keyword evidence="2" id="KW-1185">Reference proteome</keyword>
<protein>
    <submittedName>
        <fullName evidence="1">11112_t:CDS:1</fullName>
    </submittedName>
</protein>
<proteinExistence type="predicted"/>
<dbReference type="Proteomes" id="UP000789366">
    <property type="component" value="Unassembled WGS sequence"/>
</dbReference>
<comment type="caution">
    <text evidence="1">The sequence shown here is derived from an EMBL/GenBank/DDBJ whole genome shotgun (WGS) entry which is preliminary data.</text>
</comment>
<evidence type="ECO:0000313" key="1">
    <source>
        <dbReference type="EMBL" id="CAG8516618.1"/>
    </source>
</evidence>